<dbReference type="Proteomes" id="UP000677228">
    <property type="component" value="Unassembled WGS sequence"/>
</dbReference>
<evidence type="ECO:0000313" key="1">
    <source>
        <dbReference type="EMBL" id="CAF0924872.1"/>
    </source>
</evidence>
<proteinExistence type="predicted"/>
<dbReference type="EMBL" id="CAJOBC010084121">
    <property type="protein sequence ID" value="CAF4312024.1"/>
    <property type="molecule type" value="Genomic_DNA"/>
</dbReference>
<dbReference type="EMBL" id="CAJOBA010004069">
    <property type="protein sequence ID" value="CAF3701975.1"/>
    <property type="molecule type" value="Genomic_DNA"/>
</dbReference>
<comment type="caution">
    <text evidence="2">The sequence shown here is derived from an EMBL/GenBank/DDBJ whole genome shotgun (WGS) entry which is preliminary data.</text>
</comment>
<sequence length="125" mass="14274">MVTKVHFEQVEEKYPQKLNKMITQKPLSGVTQSVTTLNSHPTVVSPHNNVINSEETVQLQTVIARTPSPSNSSSSLLKAMDKTNNTDLSKIINPDRNSVEEQEYANTIRQYAKKIYHQFYLQKQK</sequence>
<gene>
    <name evidence="2" type="ORF">GPM918_LOCUS34121</name>
    <name evidence="1" type="ORF">OVA965_LOCUS10824</name>
    <name evidence="4" type="ORF">SRO942_LOCUS34817</name>
    <name evidence="3" type="ORF">TMI583_LOCUS10820</name>
</gene>
<dbReference type="Proteomes" id="UP000682733">
    <property type="component" value="Unassembled WGS sequence"/>
</dbReference>
<organism evidence="2 5">
    <name type="scientific">Didymodactylos carnosus</name>
    <dbReference type="NCBI Taxonomy" id="1234261"/>
    <lineage>
        <taxon>Eukaryota</taxon>
        <taxon>Metazoa</taxon>
        <taxon>Spiralia</taxon>
        <taxon>Gnathifera</taxon>
        <taxon>Rotifera</taxon>
        <taxon>Eurotatoria</taxon>
        <taxon>Bdelloidea</taxon>
        <taxon>Philodinida</taxon>
        <taxon>Philodinidae</taxon>
        <taxon>Didymodactylos</taxon>
    </lineage>
</organism>
<dbReference type="AlphaFoldDB" id="A0A815N8M0"/>
<evidence type="ECO:0000313" key="4">
    <source>
        <dbReference type="EMBL" id="CAF4312024.1"/>
    </source>
</evidence>
<reference evidence="2" key="1">
    <citation type="submission" date="2021-02" db="EMBL/GenBank/DDBJ databases">
        <authorList>
            <person name="Nowell W R."/>
        </authorList>
    </citation>
    <scope>NUCLEOTIDE SEQUENCE</scope>
</reference>
<protein>
    <submittedName>
        <fullName evidence="2">Uncharacterized protein</fullName>
    </submittedName>
</protein>
<dbReference type="EMBL" id="CAJNOK010004067">
    <property type="protein sequence ID" value="CAF0924872.1"/>
    <property type="molecule type" value="Genomic_DNA"/>
</dbReference>
<dbReference type="Proteomes" id="UP000663829">
    <property type="component" value="Unassembled WGS sequence"/>
</dbReference>
<evidence type="ECO:0000313" key="5">
    <source>
        <dbReference type="Proteomes" id="UP000663829"/>
    </source>
</evidence>
<dbReference type="Proteomes" id="UP000681722">
    <property type="component" value="Unassembled WGS sequence"/>
</dbReference>
<evidence type="ECO:0000313" key="3">
    <source>
        <dbReference type="EMBL" id="CAF3701975.1"/>
    </source>
</evidence>
<evidence type="ECO:0000313" key="2">
    <source>
        <dbReference type="EMBL" id="CAF1434118.1"/>
    </source>
</evidence>
<accession>A0A815N8M0</accession>
<keyword evidence="5" id="KW-1185">Reference proteome</keyword>
<dbReference type="EMBL" id="CAJNOQ010018683">
    <property type="protein sequence ID" value="CAF1434118.1"/>
    <property type="molecule type" value="Genomic_DNA"/>
</dbReference>
<name>A0A815N8M0_9BILA</name>